<dbReference type="PANTHER" id="PTHR11005">
    <property type="entry name" value="LYSOSOMAL ACID LIPASE-RELATED"/>
    <property type="match status" value="1"/>
</dbReference>
<evidence type="ECO:0000256" key="1">
    <source>
        <dbReference type="SAM" id="Phobius"/>
    </source>
</evidence>
<protein>
    <submittedName>
        <fullName evidence="2">Uncharacterized protein</fullName>
    </submittedName>
</protein>
<dbReference type="EMBL" id="JAOPGA020000923">
    <property type="protein sequence ID" value="KAL0483006.1"/>
    <property type="molecule type" value="Genomic_DNA"/>
</dbReference>
<dbReference type="SUPFAM" id="SSF53474">
    <property type="entry name" value="alpha/beta-Hydrolases"/>
    <property type="match status" value="1"/>
</dbReference>
<dbReference type="Proteomes" id="UP001431209">
    <property type="component" value="Unassembled WGS sequence"/>
</dbReference>
<feature type="transmembrane region" description="Helical" evidence="1">
    <location>
        <begin position="69"/>
        <end position="94"/>
    </location>
</feature>
<keyword evidence="3" id="KW-1185">Reference proteome</keyword>
<keyword evidence="1" id="KW-1133">Transmembrane helix</keyword>
<organism evidence="2 3">
    <name type="scientific">Acrasis kona</name>
    <dbReference type="NCBI Taxonomy" id="1008807"/>
    <lineage>
        <taxon>Eukaryota</taxon>
        <taxon>Discoba</taxon>
        <taxon>Heterolobosea</taxon>
        <taxon>Tetramitia</taxon>
        <taxon>Eutetramitia</taxon>
        <taxon>Acrasidae</taxon>
        <taxon>Acrasis</taxon>
    </lineage>
</organism>
<gene>
    <name evidence="2" type="ORF">AKO1_014900</name>
</gene>
<name>A0AAW2Z2L5_9EUKA</name>
<evidence type="ECO:0000313" key="2">
    <source>
        <dbReference type="EMBL" id="KAL0483006.1"/>
    </source>
</evidence>
<comment type="caution">
    <text evidence="2">The sequence shown here is derived from an EMBL/GenBank/DDBJ whole genome shotgun (WGS) entry which is preliminary data.</text>
</comment>
<sequence>MISYIRENTGAEKIDFMGASQGAGQAMASICEHPDMKNMFNTMILSCPAMFIQKEPKQFLLRMLMSVPLASLFGSQEFFMLISVFQLLMPLTWLKGQMGYSFMKLMGFIKRPLGDKGSMKTRARWFQWIPVGCTSVRNLTHWMEVLKTGGALTKLETNTPYKFEDMLKSWDEESKEGGHRPNVMVLLANEDCVIDNKTTKDVFERCYSNCEGTDRGECKVYEAVDYGHIDFIWSEINSTKVIYDKVQKFLLSHN</sequence>
<reference evidence="2 3" key="1">
    <citation type="submission" date="2024-03" db="EMBL/GenBank/DDBJ databases">
        <title>The Acrasis kona genome and developmental transcriptomes reveal deep origins of eukaryotic multicellular pathways.</title>
        <authorList>
            <person name="Sheikh S."/>
            <person name="Fu C.-J."/>
            <person name="Brown M.W."/>
            <person name="Baldauf S.L."/>
        </authorList>
    </citation>
    <scope>NUCLEOTIDE SEQUENCE [LARGE SCALE GENOMIC DNA]</scope>
    <source>
        <strain evidence="2 3">ATCC MYA-3509</strain>
    </source>
</reference>
<evidence type="ECO:0000313" key="3">
    <source>
        <dbReference type="Proteomes" id="UP001431209"/>
    </source>
</evidence>
<proteinExistence type="predicted"/>
<keyword evidence="1" id="KW-0812">Transmembrane</keyword>
<dbReference type="Gene3D" id="3.40.50.1820">
    <property type="entry name" value="alpha/beta hydrolase"/>
    <property type="match status" value="1"/>
</dbReference>
<dbReference type="InterPro" id="IPR029058">
    <property type="entry name" value="AB_hydrolase_fold"/>
</dbReference>
<accession>A0AAW2Z2L5</accession>
<keyword evidence="1" id="KW-0472">Membrane</keyword>
<dbReference type="AlphaFoldDB" id="A0AAW2Z2L5"/>